<name>A0A1I4SRE8_9HYPH</name>
<reference evidence="3 4" key="1">
    <citation type="submission" date="2017-12" db="EMBL/GenBank/DDBJ databases">
        <title>Anaerobic carbon monoxide metabolism by Pleomorphomonas carboxyditropha sp. nov., a new mesophilic hydrogenogenic carboxidotroph.</title>
        <authorList>
            <person name="Esquivel-Elizondo S."/>
            <person name="Krajmalnik-Brown R."/>
        </authorList>
    </citation>
    <scope>NUCLEOTIDE SEQUENCE [LARGE SCALE GENOMIC DNA]</scope>
    <source>
        <strain evidence="3 4">R5-392</strain>
    </source>
</reference>
<dbReference type="SUPFAM" id="SSF52172">
    <property type="entry name" value="CheY-like"/>
    <property type="match status" value="1"/>
</dbReference>
<dbReference type="GO" id="GO:0000160">
    <property type="term" value="P:phosphorelay signal transduction system"/>
    <property type="evidence" value="ECO:0007669"/>
    <property type="project" value="InterPro"/>
</dbReference>
<dbReference type="Gene3D" id="3.40.50.2300">
    <property type="match status" value="1"/>
</dbReference>
<dbReference type="PROSITE" id="PS50110">
    <property type="entry name" value="RESPONSE_REGULATORY"/>
    <property type="match status" value="1"/>
</dbReference>
<proteinExistence type="predicted"/>
<dbReference type="OrthoDB" id="8445075at2"/>
<comment type="caution">
    <text evidence="3">The sequence shown here is derived from an EMBL/GenBank/DDBJ whole genome shotgun (WGS) entry which is preliminary data.</text>
</comment>
<sequence length="354" mass="37065">MARLSGPFIPAIEDAAARRLRLVDASDTGAARRAITVLHIGDTPEDTFLIGRLVGALPSFSATFVAAGTREAALSALSRQPCDVVLCEFWMAGRTTMALIDEIKAVADVPVILTSALDNDDIELIGRRAGADGLLMKSDLAVATLDRVFSTLLPRRQAPRRDAASMLRALMSNLYAAGLTLRSEQDGDRAADQEVRRAALQRSLVDLEAASRFGAGVQRFDAIAFFVDAVKKQALRAEAGGAVNFLVPSLPLPIETSPTLYADLVEGFLTEAGDAAAAGGTATVSLKATTGRLVATVRSSGGEAVAIDAEARAAAAERRLLVEGLARACGGNVAFAAEDGHVLDVPLRLSSLSR</sequence>
<evidence type="ECO:0000313" key="4">
    <source>
        <dbReference type="Proteomes" id="UP000233491"/>
    </source>
</evidence>
<organism evidence="3 4">
    <name type="scientific">Pleomorphomonas diazotrophica</name>
    <dbReference type="NCBI Taxonomy" id="1166257"/>
    <lineage>
        <taxon>Bacteria</taxon>
        <taxon>Pseudomonadati</taxon>
        <taxon>Pseudomonadota</taxon>
        <taxon>Alphaproteobacteria</taxon>
        <taxon>Hyphomicrobiales</taxon>
        <taxon>Pleomorphomonadaceae</taxon>
        <taxon>Pleomorphomonas</taxon>
    </lineage>
</organism>
<dbReference type="EMBL" id="PJNW01000011">
    <property type="protein sequence ID" value="PKR88479.1"/>
    <property type="molecule type" value="Genomic_DNA"/>
</dbReference>
<gene>
    <name evidence="3" type="ORF">CXZ10_13815</name>
</gene>
<dbReference type="AlphaFoldDB" id="A0A1I4SRE8"/>
<dbReference type="InterPro" id="IPR011006">
    <property type="entry name" value="CheY-like_superfamily"/>
</dbReference>
<evidence type="ECO:0000313" key="3">
    <source>
        <dbReference type="EMBL" id="PKR88479.1"/>
    </source>
</evidence>
<accession>A0A1I4SRE8</accession>
<dbReference type="RefSeq" id="WP_101289933.1">
    <property type="nucleotide sequence ID" value="NZ_FOUQ01000004.1"/>
</dbReference>
<feature type="domain" description="Response regulatory" evidence="2">
    <location>
        <begin position="36"/>
        <end position="152"/>
    </location>
</feature>
<comment type="caution">
    <text evidence="1">Lacks conserved residue(s) required for the propagation of feature annotation.</text>
</comment>
<evidence type="ECO:0000259" key="2">
    <source>
        <dbReference type="PROSITE" id="PS50110"/>
    </source>
</evidence>
<keyword evidence="4" id="KW-1185">Reference proteome</keyword>
<protein>
    <recommendedName>
        <fullName evidence="2">Response regulatory domain-containing protein</fullName>
    </recommendedName>
</protein>
<dbReference type="InterPro" id="IPR001789">
    <property type="entry name" value="Sig_transdc_resp-reg_receiver"/>
</dbReference>
<dbReference type="Proteomes" id="UP000233491">
    <property type="component" value="Unassembled WGS sequence"/>
</dbReference>
<evidence type="ECO:0000256" key="1">
    <source>
        <dbReference type="PROSITE-ProRule" id="PRU00169"/>
    </source>
</evidence>
<dbReference type="CDD" id="cd00156">
    <property type="entry name" value="REC"/>
    <property type="match status" value="1"/>
</dbReference>